<protein>
    <submittedName>
        <fullName evidence="3">Uncharacterized protein</fullName>
    </submittedName>
</protein>
<keyword evidence="2" id="KW-0472">Membrane</keyword>
<dbReference type="AlphaFoldDB" id="A0A2T2NSI6"/>
<feature type="transmembrane region" description="Helical" evidence="2">
    <location>
        <begin position="7"/>
        <end position="29"/>
    </location>
</feature>
<dbReference type="Proteomes" id="UP000240883">
    <property type="component" value="Unassembled WGS sequence"/>
</dbReference>
<evidence type="ECO:0000256" key="2">
    <source>
        <dbReference type="SAM" id="Phobius"/>
    </source>
</evidence>
<name>A0A2T2NSI6_CORCC</name>
<sequence>MQQKAIIALSLVLSLSFLAAMVLIARFLWNHKSSKDSTPAPAAIDNTDGSSAMPKIEQRLSRISLDASAFKKVFAPKKEKGHQVPSLSGLIKAGDEGVYSSAMFNHSHGNPGDLFLESLYDAFANELRGRPASDRSAYSTAISKFATTSKGGLRRAQSVKPTKHGRPEVAPKPQRTSLDLAEKGLSRSRSRRLSPILVSTSSTLLSTDGAALSPIHSSWINEVQHAQYFDGHAGVVVSTSELAALSVILGTPLSIAQSSPNAEKSQEVVSVRKGAFNISITGIPLDDGNYRISLRQHKRRIAQLPAKGSGYSPLFAKHLASGALPYSQDKKAVNTIIITNETLEALRLGAGLQLQKAISHTRGSKFLSSIPNSRAPAYHVLAPSATSTSIQLLLHAVASLPFTGGLVPLASAPVIKTVHFIATAGLPPARLLQRLDALVEKVQRHAPSLQLFGPLLEDAHAGLLYRERERLGKLATGALTHEALADKTARMHRYITLLERLMHLVPDMKPQDVRDAVREATKKEMERAYEDAVNAHISGESEVSTTLPLHSLPRRQSKRLSAGSSLSSALFGAGAGSSEGTASPSPVPTDILSPRSSSTFPVHNLGRQVEQVLKVSLPFNVESIAMVARMIIVAWTLSVETVAWDDGEEGFRAADAKMDTPSLPPPPLFPAPMPLHHITSPRSIPDL</sequence>
<dbReference type="OrthoDB" id="5245206at2759"/>
<keyword evidence="2" id="KW-1133">Transmembrane helix</keyword>
<accession>A0A2T2NSI6</accession>
<keyword evidence="2" id="KW-0812">Transmembrane</keyword>
<keyword evidence="4" id="KW-1185">Reference proteome</keyword>
<feature type="region of interest" description="Disordered" evidence="1">
    <location>
        <begin position="149"/>
        <end position="186"/>
    </location>
</feature>
<evidence type="ECO:0000313" key="3">
    <source>
        <dbReference type="EMBL" id="PSN68236.1"/>
    </source>
</evidence>
<gene>
    <name evidence="3" type="ORF">BS50DRAFT_633849</name>
</gene>
<evidence type="ECO:0000256" key="1">
    <source>
        <dbReference type="SAM" id="MobiDB-lite"/>
    </source>
</evidence>
<proteinExistence type="predicted"/>
<organism evidence="3 4">
    <name type="scientific">Corynespora cassiicola Philippines</name>
    <dbReference type="NCBI Taxonomy" id="1448308"/>
    <lineage>
        <taxon>Eukaryota</taxon>
        <taxon>Fungi</taxon>
        <taxon>Dikarya</taxon>
        <taxon>Ascomycota</taxon>
        <taxon>Pezizomycotina</taxon>
        <taxon>Dothideomycetes</taxon>
        <taxon>Pleosporomycetidae</taxon>
        <taxon>Pleosporales</taxon>
        <taxon>Corynesporascaceae</taxon>
        <taxon>Corynespora</taxon>
    </lineage>
</organism>
<dbReference type="EMBL" id="KZ678134">
    <property type="protein sequence ID" value="PSN68236.1"/>
    <property type="molecule type" value="Genomic_DNA"/>
</dbReference>
<reference evidence="3 4" key="1">
    <citation type="journal article" date="2018" name="Front. Microbiol.">
        <title>Genome-Wide Analysis of Corynespora cassiicola Leaf Fall Disease Putative Effectors.</title>
        <authorList>
            <person name="Lopez D."/>
            <person name="Ribeiro S."/>
            <person name="Label P."/>
            <person name="Fumanal B."/>
            <person name="Venisse J.S."/>
            <person name="Kohler A."/>
            <person name="de Oliveira R.R."/>
            <person name="Labutti K."/>
            <person name="Lipzen A."/>
            <person name="Lail K."/>
            <person name="Bauer D."/>
            <person name="Ohm R.A."/>
            <person name="Barry K.W."/>
            <person name="Spatafora J."/>
            <person name="Grigoriev I.V."/>
            <person name="Martin F.M."/>
            <person name="Pujade-Renaud V."/>
        </authorList>
    </citation>
    <scope>NUCLEOTIDE SEQUENCE [LARGE SCALE GENOMIC DNA]</scope>
    <source>
        <strain evidence="3 4">Philippines</strain>
    </source>
</reference>
<evidence type="ECO:0000313" key="4">
    <source>
        <dbReference type="Proteomes" id="UP000240883"/>
    </source>
</evidence>